<reference evidence="2 3" key="1">
    <citation type="submission" date="2015-01" db="EMBL/GenBank/DDBJ databases">
        <title>The Genome Sequence of Capronia semiimmersa CBS27337.</title>
        <authorList>
            <consortium name="The Broad Institute Genomics Platform"/>
            <person name="Cuomo C."/>
            <person name="de Hoog S."/>
            <person name="Gorbushina A."/>
            <person name="Stielow B."/>
            <person name="Teixiera M."/>
            <person name="Abouelleil A."/>
            <person name="Chapman S.B."/>
            <person name="Priest M."/>
            <person name="Young S.K."/>
            <person name="Wortman J."/>
            <person name="Nusbaum C."/>
            <person name="Birren B."/>
        </authorList>
    </citation>
    <scope>NUCLEOTIDE SEQUENCE [LARGE SCALE GENOMIC DNA]</scope>
    <source>
        <strain evidence="2 3">CBS 27337</strain>
    </source>
</reference>
<name>A0A0D2FX57_9EURO</name>
<evidence type="ECO:0000313" key="3">
    <source>
        <dbReference type="Proteomes" id="UP000054266"/>
    </source>
</evidence>
<dbReference type="Proteomes" id="UP000054266">
    <property type="component" value="Unassembled WGS sequence"/>
</dbReference>
<dbReference type="EMBL" id="KN846961">
    <property type="protein sequence ID" value="KIW64499.1"/>
    <property type="molecule type" value="Genomic_DNA"/>
</dbReference>
<proteinExistence type="predicted"/>
<keyword evidence="3" id="KW-1185">Reference proteome</keyword>
<sequence length="300" mass="33504">MYAQSQPSNSVSSQQDIVWRGLVFQFISFHAPATVNGDLRDTLGDLVQGFFNTSQDTTMQNLVVALDQRYNLTGLVDASLLATVRNNVANQANAMLQQQLPLSRPPQPAQPAAPSYSFSIPPTMPPMPPQSSLPPPPPMPPPQPPMFPTPQPALRRCFPPNLNCHVAIKWRQQDWAYVCDLCGHTHPDRGDFNRHMKIGAQRVGFKIVSADPENDRHWYAVDGAGNQYMGDIVPRTRNKEKGGKRVQVPHPPPCGPRIVEFERPRRRQARIAAKAAKERAAKLREQDKEKDGGDQEGEER</sequence>
<protein>
    <recommendedName>
        <fullName evidence="4">C2H2-type domain-containing protein</fullName>
    </recommendedName>
</protein>
<dbReference type="EMBL" id="KN846961">
    <property type="protein sequence ID" value="KIW64500.1"/>
    <property type="molecule type" value="Genomic_DNA"/>
</dbReference>
<gene>
    <name evidence="2" type="ORF">PV04_09428</name>
</gene>
<organism evidence="2 3">
    <name type="scientific">Phialophora macrospora</name>
    <dbReference type="NCBI Taxonomy" id="1851006"/>
    <lineage>
        <taxon>Eukaryota</taxon>
        <taxon>Fungi</taxon>
        <taxon>Dikarya</taxon>
        <taxon>Ascomycota</taxon>
        <taxon>Pezizomycotina</taxon>
        <taxon>Eurotiomycetes</taxon>
        <taxon>Chaetothyriomycetidae</taxon>
        <taxon>Chaetothyriales</taxon>
        <taxon>Herpotrichiellaceae</taxon>
        <taxon>Phialophora</taxon>
    </lineage>
</organism>
<feature type="compositionally biased region" description="Pro residues" evidence="1">
    <location>
        <begin position="122"/>
        <end position="148"/>
    </location>
</feature>
<feature type="compositionally biased region" description="Basic and acidic residues" evidence="1">
    <location>
        <begin position="275"/>
        <end position="293"/>
    </location>
</feature>
<evidence type="ECO:0000256" key="1">
    <source>
        <dbReference type="SAM" id="MobiDB-lite"/>
    </source>
</evidence>
<feature type="region of interest" description="Disordered" evidence="1">
    <location>
        <begin position="238"/>
        <end position="300"/>
    </location>
</feature>
<accession>A0A0D2FX57</accession>
<feature type="region of interest" description="Disordered" evidence="1">
    <location>
        <begin position="101"/>
        <end position="148"/>
    </location>
</feature>
<evidence type="ECO:0008006" key="4">
    <source>
        <dbReference type="Google" id="ProtNLM"/>
    </source>
</evidence>
<dbReference type="HOGENOM" id="CLU_084250_0_0_1"/>
<evidence type="ECO:0000313" key="2">
    <source>
        <dbReference type="EMBL" id="KIW64499.1"/>
    </source>
</evidence>
<dbReference type="AlphaFoldDB" id="A0A0D2FX57"/>